<protein>
    <submittedName>
        <fullName evidence="2">Uncharacterized protein</fullName>
    </submittedName>
</protein>
<name>A0A4Z2H392_9TELE</name>
<sequence length="74" mass="8023">MVALQQHVTPLHPQPGTEPSSLHTLVCRGFLSGSDRTKGKSMPLAAERTLISSSWKPGDISSARNLKLNCRPTQ</sequence>
<evidence type="ECO:0000313" key="3">
    <source>
        <dbReference type="Proteomes" id="UP000314294"/>
    </source>
</evidence>
<organism evidence="2 3">
    <name type="scientific">Liparis tanakae</name>
    <name type="common">Tanaka's snailfish</name>
    <dbReference type="NCBI Taxonomy" id="230148"/>
    <lineage>
        <taxon>Eukaryota</taxon>
        <taxon>Metazoa</taxon>
        <taxon>Chordata</taxon>
        <taxon>Craniata</taxon>
        <taxon>Vertebrata</taxon>
        <taxon>Euteleostomi</taxon>
        <taxon>Actinopterygii</taxon>
        <taxon>Neopterygii</taxon>
        <taxon>Teleostei</taxon>
        <taxon>Neoteleostei</taxon>
        <taxon>Acanthomorphata</taxon>
        <taxon>Eupercaria</taxon>
        <taxon>Perciformes</taxon>
        <taxon>Cottioidei</taxon>
        <taxon>Cottales</taxon>
        <taxon>Liparidae</taxon>
        <taxon>Liparis</taxon>
    </lineage>
</organism>
<accession>A0A4Z2H392</accession>
<evidence type="ECO:0000313" key="2">
    <source>
        <dbReference type="EMBL" id="TNN59553.1"/>
    </source>
</evidence>
<gene>
    <name evidence="2" type="ORF">EYF80_030203</name>
</gene>
<dbReference type="AlphaFoldDB" id="A0A4Z2H392"/>
<dbReference type="Proteomes" id="UP000314294">
    <property type="component" value="Unassembled WGS sequence"/>
</dbReference>
<keyword evidence="3" id="KW-1185">Reference proteome</keyword>
<dbReference type="EMBL" id="SRLO01000353">
    <property type="protein sequence ID" value="TNN59553.1"/>
    <property type="molecule type" value="Genomic_DNA"/>
</dbReference>
<comment type="caution">
    <text evidence="2">The sequence shown here is derived from an EMBL/GenBank/DDBJ whole genome shotgun (WGS) entry which is preliminary data.</text>
</comment>
<evidence type="ECO:0000256" key="1">
    <source>
        <dbReference type="SAM" id="MobiDB-lite"/>
    </source>
</evidence>
<reference evidence="2 3" key="1">
    <citation type="submission" date="2019-03" db="EMBL/GenBank/DDBJ databases">
        <title>First draft genome of Liparis tanakae, snailfish: a comprehensive survey of snailfish specific genes.</title>
        <authorList>
            <person name="Kim W."/>
            <person name="Song I."/>
            <person name="Jeong J.-H."/>
            <person name="Kim D."/>
            <person name="Kim S."/>
            <person name="Ryu S."/>
            <person name="Song J.Y."/>
            <person name="Lee S.K."/>
        </authorList>
    </citation>
    <scope>NUCLEOTIDE SEQUENCE [LARGE SCALE GENOMIC DNA]</scope>
    <source>
        <tissue evidence="2">Muscle</tissue>
    </source>
</reference>
<proteinExistence type="predicted"/>
<feature type="region of interest" description="Disordered" evidence="1">
    <location>
        <begin position="1"/>
        <end position="20"/>
    </location>
</feature>